<dbReference type="AlphaFoldDB" id="A0A343THH6"/>
<dbReference type="GeneID" id="37877255"/>
<feature type="transmembrane region" description="Helical" evidence="1">
    <location>
        <begin position="65"/>
        <end position="83"/>
    </location>
</feature>
<sequence length="138" mass="14273">MVESFNPQFEYDGLPVACAAATSIVLGAVAILIVGRPAWILPIGFFAGVVAAMVGEFSGVPANNGLLGVVISLFPIYGYAVIYRLSVTPAAGGDAAFFSVVFAVLDIVVYGPLMLLAAYLGGIIADSVRRRMAAPIGY</sequence>
<feature type="transmembrane region" description="Helical" evidence="1">
    <location>
        <begin position="39"/>
        <end position="58"/>
    </location>
</feature>
<protein>
    <submittedName>
        <fullName evidence="2">Uncharacterized protein</fullName>
    </submittedName>
</protein>
<name>A0A343THH6_9EURY</name>
<evidence type="ECO:0000313" key="3">
    <source>
        <dbReference type="Proteomes" id="UP000263012"/>
    </source>
</evidence>
<proteinExistence type="predicted"/>
<feature type="transmembrane region" description="Helical" evidence="1">
    <location>
        <begin position="95"/>
        <end position="122"/>
    </location>
</feature>
<evidence type="ECO:0000313" key="2">
    <source>
        <dbReference type="EMBL" id="AUX08548.1"/>
    </source>
</evidence>
<organism evidence="2 3">
    <name type="scientific">Halalkaliarchaeum desulfuricum</name>
    <dbReference type="NCBI Taxonomy" id="2055893"/>
    <lineage>
        <taxon>Archaea</taxon>
        <taxon>Methanobacteriati</taxon>
        <taxon>Methanobacteriota</taxon>
        <taxon>Stenosarchaea group</taxon>
        <taxon>Halobacteria</taxon>
        <taxon>Halobacteriales</taxon>
        <taxon>Haloferacaceae</taxon>
        <taxon>Halalkaliarchaeum</taxon>
    </lineage>
</organism>
<dbReference type="RefSeq" id="WP_119815658.1">
    <property type="nucleotide sequence ID" value="NZ_CP025066.1"/>
</dbReference>
<dbReference type="EMBL" id="CP025066">
    <property type="protein sequence ID" value="AUX08548.1"/>
    <property type="molecule type" value="Genomic_DNA"/>
</dbReference>
<gene>
    <name evidence="2" type="ORF">AArcSl_0910</name>
</gene>
<keyword evidence="1" id="KW-1133">Transmembrane helix</keyword>
<evidence type="ECO:0000256" key="1">
    <source>
        <dbReference type="SAM" id="Phobius"/>
    </source>
</evidence>
<keyword evidence="1" id="KW-0812">Transmembrane</keyword>
<keyword evidence="1" id="KW-0472">Membrane</keyword>
<keyword evidence="3" id="KW-1185">Reference proteome</keyword>
<feature type="transmembrane region" description="Helical" evidence="1">
    <location>
        <begin position="12"/>
        <end position="33"/>
    </location>
</feature>
<dbReference type="Proteomes" id="UP000263012">
    <property type="component" value="Chromosome"/>
</dbReference>
<dbReference type="OrthoDB" id="323306at2157"/>
<reference evidence="3" key="1">
    <citation type="submission" date="2017-11" db="EMBL/GenBank/DDBJ databases">
        <title>Phenotypic and genomic properties of facultatively anaerobic sulfur-reducing natronoarchaea from hypersaline soda lakes.</title>
        <authorList>
            <person name="Sorokin D.Y."/>
            <person name="Kublanov I.V."/>
            <person name="Roman P."/>
            <person name="Sinninghe Damste J.S."/>
            <person name="Golyshin P.N."/>
            <person name="Rojo D."/>
            <person name="Ciordia S."/>
            <person name="Mena M.D.C."/>
            <person name="Ferrer M."/>
            <person name="Messina E."/>
            <person name="Smedile F."/>
            <person name="La Spada G."/>
            <person name="La Cono V."/>
            <person name="Yakimov M.M."/>
        </authorList>
    </citation>
    <scope>NUCLEOTIDE SEQUENCE [LARGE SCALE GENOMIC DNA]</scope>
    <source>
        <strain evidence="3">AArc-Sl</strain>
    </source>
</reference>
<accession>A0A343THH6</accession>
<dbReference type="KEGG" id="hdf:AArcSl_0910"/>